<dbReference type="PROSITE" id="PS50191">
    <property type="entry name" value="CRAL_TRIO"/>
    <property type="match status" value="1"/>
</dbReference>
<proteinExistence type="predicted"/>
<feature type="domain" description="CRAL-TRIO" evidence="2">
    <location>
        <begin position="147"/>
        <end position="299"/>
    </location>
</feature>
<evidence type="ECO:0000256" key="1">
    <source>
        <dbReference type="SAM" id="MobiDB-lite"/>
    </source>
</evidence>
<dbReference type="AlphaFoldDB" id="A0A6A0AAQ7"/>
<evidence type="ECO:0000259" key="2">
    <source>
        <dbReference type="PROSITE" id="PS50191"/>
    </source>
</evidence>
<comment type="caution">
    <text evidence="3">The sequence shown here is derived from an EMBL/GenBank/DDBJ whole genome shotgun (WGS) entry which is preliminary data.</text>
</comment>
<dbReference type="SMART" id="SM00516">
    <property type="entry name" value="SEC14"/>
    <property type="match status" value="1"/>
</dbReference>
<protein>
    <submittedName>
        <fullName evidence="3">CRAL-TRIO domain-containing protein</fullName>
    </submittedName>
</protein>
<accession>A0A6A0AAQ7</accession>
<keyword evidence="4" id="KW-1185">Reference proteome</keyword>
<dbReference type="InterPro" id="IPR001251">
    <property type="entry name" value="CRAL-TRIO_dom"/>
</dbReference>
<dbReference type="SUPFAM" id="SSF46938">
    <property type="entry name" value="CRAL/TRIO N-terminal domain"/>
    <property type="match status" value="1"/>
</dbReference>
<dbReference type="Gene3D" id="3.40.525.10">
    <property type="entry name" value="CRAL-TRIO lipid binding domain"/>
    <property type="match status" value="1"/>
</dbReference>
<dbReference type="Proteomes" id="UP000485058">
    <property type="component" value="Unassembled WGS sequence"/>
</dbReference>
<dbReference type="InterPro" id="IPR036273">
    <property type="entry name" value="CRAL/TRIO_N_dom_sf"/>
</dbReference>
<sequence>MPGRRDVVHPQNQTESRAACEHFENPLLLASGNCKLVIGSKQCYISVACRLAGRLVDALAIQLSGSHSLACRLRSRQLHGQPQGCGPSRGQARRSKSMTMQSSKLNDETLQWYLRDRYFDVDEAEQKLRRMLAWREDFQPDHITASQVAKEASSGKAYVHSHLDVYGRPAIVIRTRLHVVGQYPINDSKRLAVFLIDQAIAQAQSAGGEQILGIFDLRDFQVPRNSDFLFARFMVEAFFEYYPRRVAQVLFVEAPWMFQPAWAAIQPLMRKYAALVRFVSKEELAREYFTPNTTPDEFK</sequence>
<feature type="region of interest" description="Disordered" evidence="1">
    <location>
        <begin position="78"/>
        <end position="101"/>
    </location>
</feature>
<evidence type="ECO:0000313" key="4">
    <source>
        <dbReference type="Proteomes" id="UP000485058"/>
    </source>
</evidence>
<dbReference type="Pfam" id="PF00650">
    <property type="entry name" value="CRAL_TRIO"/>
    <property type="match status" value="1"/>
</dbReference>
<dbReference type="SUPFAM" id="SSF52087">
    <property type="entry name" value="CRAL/TRIO domain"/>
    <property type="match status" value="1"/>
</dbReference>
<dbReference type="CDD" id="cd00170">
    <property type="entry name" value="SEC14"/>
    <property type="match status" value="1"/>
</dbReference>
<evidence type="ECO:0000313" key="3">
    <source>
        <dbReference type="EMBL" id="GFH29899.1"/>
    </source>
</evidence>
<dbReference type="InterPro" id="IPR036865">
    <property type="entry name" value="CRAL-TRIO_dom_sf"/>
</dbReference>
<gene>
    <name evidence="3" type="ORF">HaLaN_28646</name>
</gene>
<dbReference type="PANTHER" id="PTHR47556">
    <property type="entry name" value="SEC14P-LIKE PHOSPHATIDYLINOSITOL TRANSFER FAMILY PROTEIN"/>
    <property type="match status" value="1"/>
</dbReference>
<name>A0A6A0AAQ7_HAELA</name>
<dbReference type="EMBL" id="BLLF01004586">
    <property type="protein sequence ID" value="GFH29899.1"/>
    <property type="molecule type" value="Genomic_DNA"/>
</dbReference>
<dbReference type="PANTHER" id="PTHR47556:SF1">
    <property type="entry name" value="SEC14P-LIKE PHOSPHATIDYLINOSITOL TRANSFER FAMILY PROTEIN"/>
    <property type="match status" value="1"/>
</dbReference>
<reference evidence="3 4" key="1">
    <citation type="submission" date="2020-02" db="EMBL/GenBank/DDBJ databases">
        <title>Draft genome sequence of Haematococcus lacustris strain NIES-144.</title>
        <authorList>
            <person name="Morimoto D."/>
            <person name="Nakagawa S."/>
            <person name="Yoshida T."/>
            <person name="Sawayama S."/>
        </authorList>
    </citation>
    <scope>NUCLEOTIDE SEQUENCE [LARGE SCALE GENOMIC DNA]</scope>
    <source>
        <strain evidence="3 4">NIES-144</strain>
    </source>
</reference>
<organism evidence="3 4">
    <name type="scientific">Haematococcus lacustris</name>
    <name type="common">Green alga</name>
    <name type="synonym">Haematococcus pluvialis</name>
    <dbReference type="NCBI Taxonomy" id="44745"/>
    <lineage>
        <taxon>Eukaryota</taxon>
        <taxon>Viridiplantae</taxon>
        <taxon>Chlorophyta</taxon>
        <taxon>core chlorophytes</taxon>
        <taxon>Chlorophyceae</taxon>
        <taxon>CS clade</taxon>
        <taxon>Chlamydomonadales</taxon>
        <taxon>Haematococcaceae</taxon>
        <taxon>Haematococcus</taxon>
    </lineage>
</organism>